<keyword evidence="4" id="KW-0677">Repeat</keyword>
<evidence type="ECO:0000256" key="1">
    <source>
        <dbReference type="ARBA" id="ARBA00004651"/>
    </source>
</evidence>
<comment type="caution">
    <text evidence="13">The sequence shown here is derived from an EMBL/GenBank/DDBJ whole genome shotgun (WGS) entry which is preliminary data.</text>
</comment>
<dbReference type="SUPFAM" id="SSF54631">
    <property type="entry name" value="CBS-domain pair"/>
    <property type="match status" value="1"/>
</dbReference>
<dbReference type="CDD" id="cd04590">
    <property type="entry name" value="CBS_pair_CorC_HlyC_assoc"/>
    <property type="match status" value="1"/>
</dbReference>
<dbReference type="PROSITE" id="PS51371">
    <property type="entry name" value="CBS"/>
    <property type="match status" value="1"/>
</dbReference>
<dbReference type="EMBL" id="JAFGIX010000024">
    <property type="protein sequence ID" value="MBN1572524.1"/>
    <property type="molecule type" value="Genomic_DNA"/>
</dbReference>
<comment type="subcellular location">
    <subcellularLocation>
        <location evidence="1">Cell membrane</location>
        <topology evidence="1">Multi-pass membrane protein</topology>
    </subcellularLocation>
</comment>
<feature type="transmembrane region" description="Helical" evidence="10">
    <location>
        <begin position="112"/>
        <end position="132"/>
    </location>
</feature>
<dbReference type="InterPro" id="IPR051676">
    <property type="entry name" value="UPF0053_domain"/>
</dbReference>
<protein>
    <submittedName>
        <fullName evidence="13">HlyC/CorC family transporter</fullName>
    </submittedName>
</protein>
<proteinExistence type="predicted"/>
<feature type="transmembrane region" description="Helical" evidence="10">
    <location>
        <begin position="12"/>
        <end position="34"/>
    </location>
</feature>
<evidence type="ECO:0000256" key="6">
    <source>
        <dbReference type="ARBA" id="ARBA00023122"/>
    </source>
</evidence>
<feature type="domain" description="CNNM transmembrane" evidence="12">
    <location>
        <begin position="4"/>
        <end position="210"/>
    </location>
</feature>
<dbReference type="PANTHER" id="PTHR43099">
    <property type="entry name" value="UPF0053 PROTEIN YRKA"/>
    <property type="match status" value="1"/>
</dbReference>
<keyword evidence="7 9" id="KW-0472">Membrane</keyword>
<organism evidence="13 14">
    <name type="scientific">Candidatus Zymogenus saltonus</name>
    <dbReference type="NCBI Taxonomy" id="2844893"/>
    <lineage>
        <taxon>Bacteria</taxon>
        <taxon>Deltaproteobacteria</taxon>
        <taxon>Candidatus Zymogenia</taxon>
        <taxon>Candidatus Zymogeniales</taxon>
        <taxon>Candidatus Zymogenaceae</taxon>
        <taxon>Candidatus Zymogenus</taxon>
    </lineage>
</organism>
<name>A0A9D8PMR6_9DELT</name>
<gene>
    <name evidence="13" type="ORF">JW984_04925</name>
</gene>
<evidence type="ECO:0000259" key="11">
    <source>
        <dbReference type="PROSITE" id="PS51371"/>
    </source>
</evidence>
<dbReference type="InterPro" id="IPR002550">
    <property type="entry name" value="CNNM"/>
</dbReference>
<feature type="transmembrane region" description="Helical" evidence="10">
    <location>
        <begin position="144"/>
        <end position="163"/>
    </location>
</feature>
<dbReference type="Gene3D" id="3.10.580.10">
    <property type="entry name" value="CBS-domain"/>
    <property type="match status" value="1"/>
</dbReference>
<dbReference type="AlphaFoldDB" id="A0A9D8PMR6"/>
<feature type="transmembrane region" description="Helical" evidence="10">
    <location>
        <begin position="65"/>
        <end position="92"/>
    </location>
</feature>
<dbReference type="PROSITE" id="PS51846">
    <property type="entry name" value="CNNM"/>
    <property type="match status" value="1"/>
</dbReference>
<evidence type="ECO:0000256" key="10">
    <source>
        <dbReference type="SAM" id="Phobius"/>
    </source>
</evidence>
<dbReference type="InterPro" id="IPR000644">
    <property type="entry name" value="CBS_dom"/>
</dbReference>
<accession>A0A9D8PMR6</accession>
<feature type="domain" description="CBS" evidence="11">
    <location>
        <begin position="293"/>
        <end position="350"/>
    </location>
</feature>
<evidence type="ECO:0000313" key="14">
    <source>
        <dbReference type="Proteomes" id="UP000809273"/>
    </source>
</evidence>
<evidence type="ECO:0000259" key="12">
    <source>
        <dbReference type="PROSITE" id="PS51846"/>
    </source>
</evidence>
<dbReference type="Proteomes" id="UP000809273">
    <property type="component" value="Unassembled WGS sequence"/>
</dbReference>
<evidence type="ECO:0000256" key="7">
    <source>
        <dbReference type="ARBA" id="ARBA00023136"/>
    </source>
</evidence>
<evidence type="ECO:0000256" key="9">
    <source>
        <dbReference type="PROSITE-ProRule" id="PRU01193"/>
    </source>
</evidence>
<keyword evidence="6 8" id="KW-0129">CBS domain</keyword>
<evidence type="ECO:0000256" key="5">
    <source>
        <dbReference type="ARBA" id="ARBA00022989"/>
    </source>
</evidence>
<evidence type="ECO:0000256" key="4">
    <source>
        <dbReference type="ARBA" id="ARBA00022737"/>
    </source>
</evidence>
<keyword evidence="3 9" id="KW-0812">Transmembrane</keyword>
<keyword evidence="5 9" id="KW-1133">Transmembrane helix</keyword>
<dbReference type="FunFam" id="3.10.580.10:FF:000002">
    <property type="entry name" value="Magnesium/cobalt efflux protein CorC"/>
    <property type="match status" value="1"/>
</dbReference>
<dbReference type="GO" id="GO:0005886">
    <property type="term" value="C:plasma membrane"/>
    <property type="evidence" value="ECO:0007669"/>
    <property type="project" value="UniProtKB-SubCell"/>
</dbReference>
<keyword evidence="2" id="KW-1003">Cell membrane</keyword>
<dbReference type="InterPro" id="IPR044751">
    <property type="entry name" value="Ion_transp-like_CBS"/>
</dbReference>
<sequence>MEREISSFIFEAALIFILIVANGFFAGSEIAIVTMRKSRIKTLREEKRHKSNAEKLLHIKDDPDGFLSTIQIGITLIGSLASAVGGAAAVQLLTPIIRAIKIEALSAAAQPISIFIVVIVISYFMLVLGELVPKSLGIRFSEKISLFVVGPIIFVAKIISPLIKLLTFSNNVVLKALGMKGRADSSFFTEEEIILILKEGEEKGVLDETEHELIHSIFDFTDRQVKDVMVPHPKINAVDIDWKKDKILKFIVNSGKTRYPVYKDNLDNVVGVLNNKDVLYHFVNKKAFEVEKLMKQAHFVPESKMISELLREMQNSRIQMVLVVDEYGDIAGLATMEDLLEEIVGEIEDEHDIESSGVVGNIEDGTMV</sequence>
<evidence type="ECO:0000256" key="3">
    <source>
        <dbReference type="ARBA" id="ARBA00022692"/>
    </source>
</evidence>
<reference evidence="13" key="1">
    <citation type="journal article" date="2021" name="Environ. Microbiol.">
        <title>Genomic characterization of three novel Desulfobacterota classes expand the metabolic and phylogenetic diversity of the phylum.</title>
        <authorList>
            <person name="Murphy C.L."/>
            <person name="Biggerstaff J."/>
            <person name="Eichhorn A."/>
            <person name="Ewing E."/>
            <person name="Shahan R."/>
            <person name="Soriano D."/>
            <person name="Stewart S."/>
            <person name="VanMol K."/>
            <person name="Walker R."/>
            <person name="Walters P."/>
            <person name="Elshahed M.S."/>
            <person name="Youssef N.H."/>
        </authorList>
    </citation>
    <scope>NUCLEOTIDE SEQUENCE</scope>
    <source>
        <strain evidence="13">Zod_Metabat.24</strain>
    </source>
</reference>
<dbReference type="Pfam" id="PF01595">
    <property type="entry name" value="CNNM"/>
    <property type="match status" value="1"/>
</dbReference>
<feature type="non-terminal residue" evidence="13">
    <location>
        <position position="368"/>
    </location>
</feature>
<dbReference type="Pfam" id="PF00571">
    <property type="entry name" value="CBS"/>
    <property type="match status" value="2"/>
</dbReference>
<evidence type="ECO:0000313" key="13">
    <source>
        <dbReference type="EMBL" id="MBN1572524.1"/>
    </source>
</evidence>
<dbReference type="InterPro" id="IPR046342">
    <property type="entry name" value="CBS_dom_sf"/>
</dbReference>
<dbReference type="PANTHER" id="PTHR43099:SF2">
    <property type="entry name" value="UPF0053 PROTEIN YRKA"/>
    <property type="match status" value="1"/>
</dbReference>
<evidence type="ECO:0000256" key="2">
    <source>
        <dbReference type="ARBA" id="ARBA00022475"/>
    </source>
</evidence>
<reference evidence="13" key="2">
    <citation type="submission" date="2021-01" db="EMBL/GenBank/DDBJ databases">
        <authorList>
            <person name="Hahn C.R."/>
            <person name="Youssef N.H."/>
            <person name="Elshahed M."/>
        </authorList>
    </citation>
    <scope>NUCLEOTIDE SEQUENCE</scope>
    <source>
        <strain evidence="13">Zod_Metabat.24</strain>
    </source>
</reference>
<evidence type="ECO:0000256" key="8">
    <source>
        <dbReference type="PROSITE-ProRule" id="PRU00703"/>
    </source>
</evidence>